<accession>A0A834TKX4</accession>
<protein>
    <submittedName>
        <fullName evidence="1">Uncharacterized protein</fullName>
    </submittedName>
</protein>
<evidence type="ECO:0000313" key="1">
    <source>
        <dbReference type="EMBL" id="KAF7823695.1"/>
    </source>
</evidence>
<gene>
    <name evidence="1" type="ORF">G2W53_021839</name>
</gene>
<sequence length="153" mass="17629">MVTATGDWNWGYFQHVLQIEVLATIESIKPPHPDDGDDAFTWLPSSDDGRVNWDVFFSIATWLTWKQRNENIFNNSHQVAISLLPKILAHYNELLIANSLKSNGHLLKNSRNGSKVNWIPPEEEFRSPCSFDLPPILQDLFYQNRPQTHLTEA</sequence>
<proteinExistence type="predicted"/>
<dbReference type="EMBL" id="JAAIUW010000007">
    <property type="protein sequence ID" value="KAF7823695.1"/>
    <property type="molecule type" value="Genomic_DNA"/>
</dbReference>
<dbReference type="AlphaFoldDB" id="A0A834TKX4"/>
<evidence type="ECO:0000313" key="2">
    <source>
        <dbReference type="Proteomes" id="UP000634136"/>
    </source>
</evidence>
<keyword evidence="2" id="KW-1185">Reference proteome</keyword>
<dbReference type="Proteomes" id="UP000634136">
    <property type="component" value="Unassembled WGS sequence"/>
</dbReference>
<reference evidence="1" key="1">
    <citation type="submission" date="2020-09" db="EMBL/GenBank/DDBJ databases">
        <title>Genome-Enabled Discovery of Anthraquinone Biosynthesis in Senna tora.</title>
        <authorList>
            <person name="Kang S.-H."/>
            <person name="Pandey R.P."/>
            <person name="Lee C.-M."/>
            <person name="Sim J.-S."/>
            <person name="Jeong J.-T."/>
            <person name="Choi B.-S."/>
            <person name="Jung M."/>
            <person name="Ginzburg D."/>
            <person name="Zhao K."/>
            <person name="Won S.Y."/>
            <person name="Oh T.-J."/>
            <person name="Yu Y."/>
            <person name="Kim N.-H."/>
            <person name="Lee O.R."/>
            <person name="Lee T.-H."/>
            <person name="Bashyal P."/>
            <person name="Kim T.-S."/>
            <person name="Lee W.-H."/>
            <person name="Kawkins C."/>
            <person name="Kim C.-K."/>
            <person name="Kim J.S."/>
            <person name="Ahn B.O."/>
            <person name="Rhee S.Y."/>
            <person name="Sohng J.K."/>
        </authorList>
    </citation>
    <scope>NUCLEOTIDE SEQUENCE</scope>
    <source>
        <tissue evidence="1">Leaf</tissue>
    </source>
</reference>
<comment type="caution">
    <text evidence="1">The sequence shown here is derived from an EMBL/GenBank/DDBJ whole genome shotgun (WGS) entry which is preliminary data.</text>
</comment>
<name>A0A834TKX4_9FABA</name>
<organism evidence="1 2">
    <name type="scientific">Senna tora</name>
    <dbReference type="NCBI Taxonomy" id="362788"/>
    <lineage>
        <taxon>Eukaryota</taxon>
        <taxon>Viridiplantae</taxon>
        <taxon>Streptophyta</taxon>
        <taxon>Embryophyta</taxon>
        <taxon>Tracheophyta</taxon>
        <taxon>Spermatophyta</taxon>
        <taxon>Magnoliopsida</taxon>
        <taxon>eudicotyledons</taxon>
        <taxon>Gunneridae</taxon>
        <taxon>Pentapetalae</taxon>
        <taxon>rosids</taxon>
        <taxon>fabids</taxon>
        <taxon>Fabales</taxon>
        <taxon>Fabaceae</taxon>
        <taxon>Caesalpinioideae</taxon>
        <taxon>Cassia clade</taxon>
        <taxon>Senna</taxon>
    </lineage>
</organism>